<dbReference type="Proteomes" id="UP000008190">
    <property type="component" value="Chromosome"/>
</dbReference>
<evidence type="ECO:0000313" key="1">
    <source>
        <dbReference type="EMBL" id="CCF61553.1"/>
    </source>
</evidence>
<proteinExistence type="predicted"/>
<dbReference type="EMBL" id="FO082843">
    <property type="protein sequence ID" value="CCF61553.1"/>
    <property type="molecule type" value="Genomic_DNA"/>
</dbReference>
<dbReference type="KEGG" id="ncy:NOCYR_0740"/>
<evidence type="ECO:0000313" key="2">
    <source>
        <dbReference type="Proteomes" id="UP000008190"/>
    </source>
</evidence>
<protein>
    <submittedName>
        <fullName evidence="1">Uncharacterized protein</fullName>
    </submittedName>
</protein>
<name>H6QYZ8_NOCCG</name>
<organism evidence="1 2">
    <name type="scientific">Nocardia cyriacigeorgica (strain GUH-2)</name>
    <dbReference type="NCBI Taxonomy" id="1127134"/>
    <lineage>
        <taxon>Bacteria</taxon>
        <taxon>Bacillati</taxon>
        <taxon>Actinomycetota</taxon>
        <taxon>Actinomycetes</taxon>
        <taxon>Mycobacteriales</taxon>
        <taxon>Nocardiaceae</taxon>
        <taxon>Nocardia</taxon>
    </lineage>
</organism>
<keyword evidence="2" id="KW-1185">Reference proteome</keyword>
<sequence>MRPVVSCARSKAVAVAVSVRELEAFQSIITVDMFSAIGSSDDGGRIAQDEKINSGWRYAHYGDRARWRRAWRESQQCRC</sequence>
<reference evidence="1 2" key="1">
    <citation type="journal article" date="2012" name="J. Bacteriol.">
        <title>Genome sequence of the human- and animal-pathogenic strain Nocardia cyriacigeorgica GUH-2.</title>
        <authorList>
            <person name="Zoropogui A."/>
            <person name="Pujic P."/>
            <person name="Normand P."/>
            <person name="Barbe V."/>
            <person name="Beaman B."/>
            <person name="Beaman L."/>
            <person name="Boiron P."/>
            <person name="Colinon C."/>
            <person name="Deredjian A."/>
            <person name="Graindorge A."/>
            <person name="Mangenot S."/>
            <person name="Nazaret S."/>
            <person name="Neto M."/>
            <person name="Petit S."/>
            <person name="Roche D."/>
            <person name="Vallenet D."/>
            <person name="Rodriguez-Nava V."/>
            <person name="Richard Y."/>
            <person name="Cournoyer B."/>
            <person name="Blaha D."/>
        </authorList>
    </citation>
    <scope>NUCLEOTIDE SEQUENCE [LARGE SCALE GENOMIC DNA]</scope>
    <source>
        <strain evidence="1 2">GUH-2</strain>
    </source>
</reference>
<accession>H6QYZ8</accession>
<gene>
    <name evidence="1" type="ordered locus">NOCYR_0740</name>
</gene>
<dbReference type="AlphaFoldDB" id="H6QYZ8"/>
<dbReference type="HOGENOM" id="CLU_2602483_0_0_11"/>